<protein>
    <submittedName>
        <fullName evidence="1">DGQHR domain-containing protein</fullName>
    </submittedName>
</protein>
<evidence type="ECO:0000313" key="2">
    <source>
        <dbReference type="Proteomes" id="UP000319523"/>
    </source>
</evidence>
<gene>
    <name evidence="1" type="ORF">FKM52_03680</name>
</gene>
<dbReference type="RefSeq" id="WP_141174850.1">
    <property type="nucleotide sequence ID" value="NZ_JBHUFX010000032.1"/>
</dbReference>
<dbReference type="AlphaFoldDB" id="A0A506VE20"/>
<comment type="caution">
    <text evidence="1">The sequence shown here is derived from an EMBL/GenBank/DDBJ whole genome shotgun (WGS) entry which is preliminary data.</text>
</comment>
<proteinExistence type="predicted"/>
<evidence type="ECO:0000313" key="1">
    <source>
        <dbReference type="EMBL" id="TPW43656.1"/>
    </source>
</evidence>
<dbReference type="Proteomes" id="UP000319523">
    <property type="component" value="Unassembled WGS sequence"/>
</dbReference>
<name>A0A506VE20_9GAMM</name>
<keyword evidence="2" id="KW-1185">Reference proteome</keyword>
<dbReference type="Pfam" id="PF14072">
    <property type="entry name" value="DndB"/>
    <property type="match status" value="1"/>
</dbReference>
<reference evidence="1 2" key="1">
    <citation type="submission" date="2019-06" db="EMBL/GenBank/DDBJ databases">
        <authorList>
            <person name="Yang Y."/>
        </authorList>
    </citation>
    <scope>NUCLEOTIDE SEQUENCE [LARGE SCALE GENOMIC DNA]</scope>
    <source>
        <strain evidence="1 2">BIT-26</strain>
    </source>
</reference>
<dbReference type="InterPro" id="IPR017601">
    <property type="entry name" value="DGQHR-contain_dom"/>
</dbReference>
<dbReference type="NCBIfam" id="TIGR03187">
    <property type="entry name" value="DGQHR"/>
    <property type="match status" value="1"/>
</dbReference>
<dbReference type="OrthoDB" id="9789139at2"/>
<sequence length="387" mass="44536">MPFYEGQTIKVKQPFGDFYIISIPAKLLVQVCYSFAARYGNDVLSGVQRGINENRVKAIAQFCATSDAMFPTSVILSVNLDENGESPLHPWYINDDSKLVIPTSDEIASIVDGQHRVEGLKKALEKNELSADFDIVCAIYFELPAPKQAEVFATINFNQQKVDKSLAYQLFGYDLDSVESKYWSPDTLAIYLTRLLDKEDDSPFKGHVDFGMKKMDLAIQDEGGEDSFDKWYVSTSTMVQGISSLITTNPSKDRYYLHKKRIIRRSREILSDIEMKTTPPLRSYYIENKDGQVYDLVRDYFTCCDEMFWRRSDISFMRKTIGIQALFDFLKYILNYINKHDQKISSEQVELYLKRIEPDKLIGFNINYSGVGRTQIRDFLKSECGIN</sequence>
<dbReference type="EMBL" id="VHQI01000002">
    <property type="protein sequence ID" value="TPW43656.1"/>
    <property type="molecule type" value="Genomic_DNA"/>
</dbReference>
<dbReference type="InterPro" id="IPR017642">
    <property type="entry name" value="DNA_S_mod_DndB"/>
</dbReference>
<accession>A0A506VE20</accession>
<organism evidence="1 2">
    <name type="scientific">Mixta tenebrionis</name>
    <dbReference type="NCBI Taxonomy" id="2562439"/>
    <lineage>
        <taxon>Bacteria</taxon>
        <taxon>Pseudomonadati</taxon>
        <taxon>Pseudomonadota</taxon>
        <taxon>Gammaproteobacteria</taxon>
        <taxon>Enterobacterales</taxon>
        <taxon>Erwiniaceae</taxon>
        <taxon>Mixta</taxon>
    </lineage>
</organism>
<dbReference type="CDD" id="cd16413">
    <property type="entry name" value="DGQHR_domain"/>
    <property type="match status" value="1"/>
</dbReference>